<reference evidence="8" key="1">
    <citation type="submission" date="2022-05" db="EMBL/GenBank/DDBJ databases">
        <title>Alysiella filiformis genome sequencing.</title>
        <authorList>
            <person name="Viehboeck T."/>
        </authorList>
    </citation>
    <scope>NUCLEOTIDE SEQUENCE</scope>
    <source>
        <strain evidence="8">DSM 2580</strain>
    </source>
</reference>
<dbReference type="EC" id="4.2.1.136" evidence="6"/>
<feature type="binding site" evidence="6">
    <location>
        <position position="103"/>
    </location>
    <ligand>
        <name>(6S)-NADPHX</name>
        <dbReference type="ChEBI" id="CHEBI:64076"/>
    </ligand>
</feature>
<protein>
    <recommendedName>
        <fullName evidence="6">ADP-dependent (S)-NAD(P)H-hydrate dehydratase</fullName>
        <ecNumber evidence="6">4.2.1.136</ecNumber>
    </recommendedName>
    <alternativeName>
        <fullName evidence="6">ADP-dependent NAD(P)HX dehydratase</fullName>
    </alternativeName>
</protein>
<sequence length="290" mass="29913">MTPFDTETSRRYALQHFPDICQPHPENSHKGTFGTVAVIGGSKGMTGAALLAAEAALYGGCGKVLVGLEHYPPPVHHARLELMADDAVSVSAGSADVWVLGCGLAETDRAAALLAPVCRRADAVVLDAGALNLLAKQALPLPDAGQTVRVLTPHPGEAARLLKSSVDAVEQNRVWAARELSSRHQAWVVLKGHESVIASAQGFLRINRSGNAGLATAGSGDVLAGLIGSLLAQGIAVEQAIAASVWLHGVAAEWLAARQTGPIGLLAGELPAAIRWLRNRLVSVAGSAAA</sequence>
<evidence type="ECO:0000256" key="4">
    <source>
        <dbReference type="ARBA" id="ARBA00023027"/>
    </source>
</evidence>
<evidence type="ECO:0000259" key="7">
    <source>
        <dbReference type="PROSITE" id="PS51383"/>
    </source>
</evidence>
<dbReference type="GO" id="GO:0052855">
    <property type="term" value="F:ADP-dependent NAD(P)H-hydrate dehydratase activity"/>
    <property type="evidence" value="ECO:0007669"/>
    <property type="project" value="UniProtKB-UniRule"/>
</dbReference>
<keyword evidence="5 6" id="KW-0456">Lyase</keyword>
<dbReference type="InterPro" id="IPR017953">
    <property type="entry name" value="Carbohydrate_kinase_pred_CS"/>
</dbReference>
<dbReference type="PANTHER" id="PTHR12592:SF0">
    <property type="entry name" value="ATP-DEPENDENT (S)-NAD(P)H-HYDRATE DEHYDRATASE"/>
    <property type="match status" value="1"/>
</dbReference>
<dbReference type="AlphaFoldDB" id="A0AAE9KZ65"/>
<keyword evidence="1 6" id="KW-0547">Nucleotide-binding</keyword>
<dbReference type="NCBIfam" id="TIGR00196">
    <property type="entry name" value="yjeF_cterm"/>
    <property type="match status" value="1"/>
</dbReference>
<dbReference type="PANTHER" id="PTHR12592">
    <property type="entry name" value="ATP-DEPENDENT (S)-NAD(P)H-HYDRATE DEHYDRATASE FAMILY MEMBER"/>
    <property type="match status" value="1"/>
</dbReference>
<dbReference type="GO" id="GO:0046496">
    <property type="term" value="P:nicotinamide nucleotide metabolic process"/>
    <property type="evidence" value="ECO:0007669"/>
    <property type="project" value="UniProtKB-UniRule"/>
</dbReference>
<dbReference type="Proteomes" id="UP001056819">
    <property type="component" value="Chromosome"/>
</dbReference>
<dbReference type="Gene3D" id="3.40.1190.20">
    <property type="match status" value="1"/>
</dbReference>
<comment type="subunit">
    <text evidence="6">Homotetramer.</text>
</comment>
<comment type="catalytic activity">
    <reaction evidence="6">
        <text>(6S)-NADPHX + ADP = AMP + phosphate + NADPH + H(+)</text>
        <dbReference type="Rhea" id="RHEA:32235"/>
        <dbReference type="ChEBI" id="CHEBI:15378"/>
        <dbReference type="ChEBI" id="CHEBI:43474"/>
        <dbReference type="ChEBI" id="CHEBI:57783"/>
        <dbReference type="ChEBI" id="CHEBI:64076"/>
        <dbReference type="ChEBI" id="CHEBI:456215"/>
        <dbReference type="ChEBI" id="CHEBI:456216"/>
        <dbReference type="EC" id="4.2.1.136"/>
    </reaction>
</comment>
<keyword evidence="2 6" id="KW-0067">ATP-binding</keyword>
<organism evidence="8 9">
    <name type="scientific">Conchiformibius steedae DSM 2580</name>
    <dbReference type="NCBI Taxonomy" id="1121352"/>
    <lineage>
        <taxon>Bacteria</taxon>
        <taxon>Pseudomonadati</taxon>
        <taxon>Pseudomonadota</taxon>
        <taxon>Betaproteobacteria</taxon>
        <taxon>Neisseriales</taxon>
        <taxon>Neisseriaceae</taxon>
        <taxon>Conchiformibius</taxon>
    </lineage>
</organism>
<dbReference type="HAMAP" id="MF_01965">
    <property type="entry name" value="NADHX_dehydratase"/>
    <property type="match status" value="1"/>
</dbReference>
<dbReference type="EMBL" id="CP097501">
    <property type="protein sequence ID" value="URD66699.1"/>
    <property type="molecule type" value="Genomic_DNA"/>
</dbReference>
<dbReference type="GO" id="GO:0110051">
    <property type="term" value="P:metabolite repair"/>
    <property type="evidence" value="ECO:0007669"/>
    <property type="project" value="TreeGrafter"/>
</dbReference>
<comment type="similarity">
    <text evidence="6">Belongs to the NnrD/CARKD family.</text>
</comment>
<feature type="domain" description="YjeF C-terminal" evidence="7">
    <location>
        <begin position="13"/>
        <end position="281"/>
    </location>
</feature>
<evidence type="ECO:0000313" key="9">
    <source>
        <dbReference type="Proteomes" id="UP001056819"/>
    </source>
</evidence>
<feature type="binding site" evidence="6">
    <location>
        <position position="48"/>
    </location>
    <ligand>
        <name>(6S)-NADPHX</name>
        <dbReference type="ChEBI" id="CHEBI:64076"/>
    </ligand>
</feature>
<evidence type="ECO:0000256" key="1">
    <source>
        <dbReference type="ARBA" id="ARBA00022741"/>
    </source>
</evidence>
<evidence type="ECO:0000256" key="5">
    <source>
        <dbReference type="ARBA" id="ARBA00023239"/>
    </source>
</evidence>
<feature type="binding site" evidence="6">
    <location>
        <position position="154"/>
    </location>
    <ligand>
        <name>(6S)-NADPHX</name>
        <dbReference type="ChEBI" id="CHEBI:64076"/>
    </ligand>
</feature>
<comment type="cofactor">
    <cofactor evidence="6">
        <name>Mg(2+)</name>
        <dbReference type="ChEBI" id="CHEBI:18420"/>
    </cofactor>
</comment>
<feature type="binding site" evidence="6">
    <location>
        <position position="220"/>
    </location>
    <ligand>
        <name>AMP</name>
        <dbReference type="ChEBI" id="CHEBI:456215"/>
    </ligand>
</feature>
<feature type="binding site" evidence="6">
    <location>
        <begin position="191"/>
        <end position="195"/>
    </location>
    <ligand>
        <name>AMP</name>
        <dbReference type="ChEBI" id="CHEBI:456215"/>
    </ligand>
</feature>
<evidence type="ECO:0000256" key="6">
    <source>
        <dbReference type="HAMAP-Rule" id="MF_01965"/>
    </source>
</evidence>
<evidence type="ECO:0000313" key="8">
    <source>
        <dbReference type="EMBL" id="URD66699.1"/>
    </source>
</evidence>
<proteinExistence type="inferred from homology"/>
<dbReference type="PROSITE" id="PS51383">
    <property type="entry name" value="YJEF_C_3"/>
    <property type="match status" value="1"/>
</dbReference>
<accession>A0AAE9KZ65</accession>
<dbReference type="GO" id="GO:0052856">
    <property type="term" value="F:NAD(P)HX epimerase activity"/>
    <property type="evidence" value="ECO:0007669"/>
    <property type="project" value="TreeGrafter"/>
</dbReference>
<evidence type="ECO:0000256" key="3">
    <source>
        <dbReference type="ARBA" id="ARBA00022857"/>
    </source>
</evidence>
<keyword evidence="3 6" id="KW-0521">NADP</keyword>
<dbReference type="RefSeq" id="WP_027022303.1">
    <property type="nucleotide sequence ID" value="NZ_CP097501.1"/>
</dbReference>
<gene>
    <name evidence="6" type="primary">nnrD</name>
    <name evidence="8" type="ORF">LNQ82_05520</name>
</gene>
<dbReference type="PROSITE" id="PS01050">
    <property type="entry name" value="YJEF_C_2"/>
    <property type="match status" value="1"/>
</dbReference>
<name>A0AAE9KZ65_9NEIS</name>
<dbReference type="Pfam" id="PF01256">
    <property type="entry name" value="Carb_kinase"/>
    <property type="match status" value="1"/>
</dbReference>
<evidence type="ECO:0000256" key="2">
    <source>
        <dbReference type="ARBA" id="ARBA00022840"/>
    </source>
</evidence>
<keyword evidence="4 6" id="KW-0520">NAD</keyword>
<dbReference type="InterPro" id="IPR000631">
    <property type="entry name" value="CARKD"/>
</dbReference>
<dbReference type="CDD" id="cd01171">
    <property type="entry name" value="YXKO-related"/>
    <property type="match status" value="1"/>
</dbReference>
<feature type="binding site" evidence="6">
    <location>
        <position position="221"/>
    </location>
    <ligand>
        <name>(6S)-NADPHX</name>
        <dbReference type="ChEBI" id="CHEBI:64076"/>
    </ligand>
</feature>
<comment type="catalytic activity">
    <reaction evidence="6">
        <text>(6S)-NADHX + ADP = AMP + phosphate + NADH + H(+)</text>
        <dbReference type="Rhea" id="RHEA:32223"/>
        <dbReference type="ChEBI" id="CHEBI:15378"/>
        <dbReference type="ChEBI" id="CHEBI:43474"/>
        <dbReference type="ChEBI" id="CHEBI:57945"/>
        <dbReference type="ChEBI" id="CHEBI:64074"/>
        <dbReference type="ChEBI" id="CHEBI:456215"/>
        <dbReference type="ChEBI" id="CHEBI:456216"/>
        <dbReference type="EC" id="4.2.1.136"/>
    </reaction>
</comment>
<dbReference type="SUPFAM" id="SSF53613">
    <property type="entry name" value="Ribokinase-like"/>
    <property type="match status" value="1"/>
</dbReference>
<dbReference type="GO" id="GO:0005524">
    <property type="term" value="F:ATP binding"/>
    <property type="evidence" value="ECO:0007669"/>
    <property type="project" value="UniProtKB-KW"/>
</dbReference>
<comment type="function">
    <text evidence="6">Catalyzes the dehydration of the S-form of NAD(P)HX at the expense of ADP, which is converted to AMP. Together with NAD(P)HX epimerase, which catalyzes the epimerization of the S- and R-forms, the enzyme allows the repair of both epimers of NAD(P)HX, a damaged form of NAD(P)H that is a result of enzymatic or heat-dependent hydration.</text>
</comment>
<dbReference type="InterPro" id="IPR029056">
    <property type="entry name" value="Ribokinase-like"/>
</dbReference>